<dbReference type="SUPFAM" id="SSF46785">
    <property type="entry name" value="Winged helix' DNA-binding domain"/>
    <property type="match status" value="1"/>
</dbReference>
<dbReference type="InterPro" id="IPR036390">
    <property type="entry name" value="WH_DNA-bd_sf"/>
</dbReference>
<sequence>MASSKEKGSSPEPPKAVVIRLSLYLRELQHLVREGIETTSSTQLGSRLGFSDAQVRKDLAYFGQFGRPGIGYPCAELIDTVRGILGADRSWPIALVGAGNLGRALLRYKGFSQRGFDIVAAFDTDPGKIGGKLEAVPIYSLEDLPAVAREKSIQLGIIATPVGAAQQAADQLVAAGVAGILNFAPLAISLPDHVRTSEVDLAIELEQLSFAVVNSTIGKIK</sequence>
<dbReference type="NCBIfam" id="NF003992">
    <property type="entry name" value="PRK05472.2-1"/>
    <property type="match status" value="1"/>
</dbReference>
<evidence type="ECO:0000259" key="8">
    <source>
        <dbReference type="SMART" id="SM00881"/>
    </source>
</evidence>
<evidence type="ECO:0000256" key="4">
    <source>
        <dbReference type="ARBA" id="ARBA00023027"/>
    </source>
</evidence>
<feature type="binding site" evidence="7">
    <location>
        <begin position="97"/>
        <end position="102"/>
    </location>
    <ligand>
        <name>NAD(+)</name>
        <dbReference type="ChEBI" id="CHEBI:57540"/>
    </ligand>
</feature>
<dbReference type="PANTHER" id="PTHR35786:SF1">
    <property type="entry name" value="REDOX-SENSING TRANSCRIPTIONAL REPRESSOR REX 1"/>
    <property type="match status" value="1"/>
</dbReference>
<dbReference type="NCBIfam" id="NF003993">
    <property type="entry name" value="PRK05472.2-2"/>
    <property type="match status" value="1"/>
</dbReference>
<dbReference type="HAMAP" id="MF_01131">
    <property type="entry name" value="Rex"/>
    <property type="match status" value="1"/>
</dbReference>
<dbReference type="NCBIfam" id="NF003989">
    <property type="entry name" value="PRK05472.1-3"/>
    <property type="match status" value="1"/>
</dbReference>
<dbReference type="Pfam" id="PF02629">
    <property type="entry name" value="CoA_binding"/>
    <property type="match status" value="1"/>
</dbReference>
<dbReference type="Proteomes" id="UP000317648">
    <property type="component" value="Chromosome"/>
</dbReference>
<dbReference type="InterPro" id="IPR022876">
    <property type="entry name" value="Tscrpt_rep_Rex"/>
</dbReference>
<dbReference type="InterPro" id="IPR009718">
    <property type="entry name" value="Rex_DNA-bd_C_dom"/>
</dbReference>
<dbReference type="GO" id="GO:0045892">
    <property type="term" value="P:negative regulation of DNA-templated transcription"/>
    <property type="evidence" value="ECO:0007669"/>
    <property type="project" value="InterPro"/>
</dbReference>
<evidence type="ECO:0000256" key="7">
    <source>
        <dbReference type="HAMAP-Rule" id="MF_01131"/>
    </source>
</evidence>
<dbReference type="EMBL" id="CP036433">
    <property type="protein sequence ID" value="QDU93079.1"/>
    <property type="molecule type" value="Genomic_DNA"/>
</dbReference>
<accession>A0A518DML7</accession>
<evidence type="ECO:0000256" key="1">
    <source>
        <dbReference type="ARBA" id="ARBA00022490"/>
    </source>
</evidence>
<dbReference type="SUPFAM" id="SSF51735">
    <property type="entry name" value="NAD(P)-binding Rossmann-fold domains"/>
    <property type="match status" value="1"/>
</dbReference>
<comment type="function">
    <text evidence="7">Modulates transcription in response to changes in cellular NADH/NAD(+) redox state.</text>
</comment>
<feature type="domain" description="CoA-binding" evidence="8">
    <location>
        <begin position="86"/>
        <end position="187"/>
    </location>
</feature>
<evidence type="ECO:0000256" key="6">
    <source>
        <dbReference type="ARBA" id="ARBA00023163"/>
    </source>
</evidence>
<feature type="DNA-binding region" description="H-T-H motif" evidence="7">
    <location>
        <begin position="23"/>
        <end position="62"/>
    </location>
</feature>
<evidence type="ECO:0000256" key="2">
    <source>
        <dbReference type="ARBA" id="ARBA00022491"/>
    </source>
</evidence>
<keyword evidence="2 7" id="KW-0678">Repressor</keyword>
<dbReference type="KEGG" id="lcre:Pla8534_08580"/>
<evidence type="ECO:0000256" key="3">
    <source>
        <dbReference type="ARBA" id="ARBA00023015"/>
    </source>
</evidence>
<keyword evidence="4 7" id="KW-0520">NAD</keyword>
<reference evidence="9 10" key="1">
    <citation type="submission" date="2019-02" db="EMBL/GenBank/DDBJ databases">
        <title>Deep-cultivation of Planctomycetes and their phenomic and genomic characterization uncovers novel biology.</title>
        <authorList>
            <person name="Wiegand S."/>
            <person name="Jogler M."/>
            <person name="Boedeker C."/>
            <person name="Pinto D."/>
            <person name="Vollmers J."/>
            <person name="Rivas-Marin E."/>
            <person name="Kohn T."/>
            <person name="Peeters S.H."/>
            <person name="Heuer A."/>
            <person name="Rast P."/>
            <person name="Oberbeckmann S."/>
            <person name="Bunk B."/>
            <person name="Jeske O."/>
            <person name="Meyerdierks A."/>
            <person name="Storesund J.E."/>
            <person name="Kallscheuer N."/>
            <person name="Luecker S."/>
            <person name="Lage O.M."/>
            <person name="Pohl T."/>
            <person name="Merkel B.J."/>
            <person name="Hornburger P."/>
            <person name="Mueller R.-W."/>
            <person name="Bruemmer F."/>
            <person name="Labrenz M."/>
            <person name="Spormann A.M."/>
            <person name="Op den Camp H."/>
            <person name="Overmann J."/>
            <person name="Amann R."/>
            <person name="Jetten M.S.M."/>
            <person name="Mascher T."/>
            <person name="Medema M.H."/>
            <person name="Devos D.P."/>
            <person name="Kaster A.-K."/>
            <person name="Ovreas L."/>
            <person name="Rohde M."/>
            <person name="Galperin M.Y."/>
            <person name="Jogler C."/>
        </authorList>
    </citation>
    <scope>NUCLEOTIDE SEQUENCE [LARGE SCALE GENOMIC DNA]</scope>
    <source>
        <strain evidence="9 10">Pla85_3_4</strain>
    </source>
</reference>
<dbReference type="InterPro" id="IPR058236">
    <property type="entry name" value="Rex_actinobacterial-type"/>
</dbReference>
<comment type="subunit">
    <text evidence="7">Homodimer.</text>
</comment>
<dbReference type="GO" id="GO:0003677">
    <property type="term" value="F:DNA binding"/>
    <property type="evidence" value="ECO:0007669"/>
    <property type="project" value="UniProtKB-UniRule"/>
</dbReference>
<name>A0A518DML7_9BACT</name>
<evidence type="ECO:0000256" key="5">
    <source>
        <dbReference type="ARBA" id="ARBA00023125"/>
    </source>
</evidence>
<proteinExistence type="inferred from homology"/>
<evidence type="ECO:0000313" key="9">
    <source>
        <dbReference type="EMBL" id="QDU93079.1"/>
    </source>
</evidence>
<dbReference type="AlphaFoldDB" id="A0A518DML7"/>
<keyword evidence="10" id="KW-1185">Reference proteome</keyword>
<keyword evidence="5 7" id="KW-0238">DNA-binding</keyword>
<comment type="similarity">
    <text evidence="7">Belongs to the transcriptional regulatory Rex family.</text>
</comment>
<dbReference type="NCBIfam" id="NF003996">
    <property type="entry name" value="PRK05472.2-5"/>
    <property type="match status" value="1"/>
</dbReference>
<dbReference type="Gene3D" id="1.10.10.10">
    <property type="entry name" value="Winged helix-like DNA-binding domain superfamily/Winged helix DNA-binding domain"/>
    <property type="match status" value="1"/>
</dbReference>
<evidence type="ECO:0000313" key="10">
    <source>
        <dbReference type="Proteomes" id="UP000317648"/>
    </source>
</evidence>
<organism evidence="9 10">
    <name type="scientific">Lignipirellula cremea</name>
    <dbReference type="NCBI Taxonomy" id="2528010"/>
    <lineage>
        <taxon>Bacteria</taxon>
        <taxon>Pseudomonadati</taxon>
        <taxon>Planctomycetota</taxon>
        <taxon>Planctomycetia</taxon>
        <taxon>Pirellulales</taxon>
        <taxon>Pirellulaceae</taxon>
        <taxon>Lignipirellula</taxon>
    </lineage>
</organism>
<dbReference type="RefSeq" id="WP_145049571.1">
    <property type="nucleotide sequence ID" value="NZ_CP036433.1"/>
</dbReference>
<dbReference type="GO" id="GO:0003700">
    <property type="term" value="F:DNA-binding transcription factor activity"/>
    <property type="evidence" value="ECO:0007669"/>
    <property type="project" value="UniProtKB-UniRule"/>
</dbReference>
<dbReference type="SMART" id="SM00881">
    <property type="entry name" value="CoA_binding"/>
    <property type="match status" value="1"/>
</dbReference>
<dbReference type="InterPro" id="IPR003781">
    <property type="entry name" value="CoA-bd"/>
</dbReference>
<comment type="subcellular location">
    <subcellularLocation>
        <location evidence="7">Cytoplasm</location>
    </subcellularLocation>
</comment>
<keyword evidence="1 7" id="KW-0963">Cytoplasm</keyword>
<dbReference type="Pfam" id="PF06971">
    <property type="entry name" value="Put_DNA-bind_N"/>
    <property type="match status" value="1"/>
</dbReference>
<keyword evidence="6 7" id="KW-0804">Transcription</keyword>
<gene>
    <name evidence="7 9" type="primary">rex</name>
    <name evidence="9" type="ORF">Pla8534_08580</name>
</gene>
<dbReference type="OrthoDB" id="9784760at2"/>
<protein>
    <recommendedName>
        <fullName evidence="7">Redox-sensing transcriptional repressor Rex</fullName>
    </recommendedName>
</protein>
<dbReference type="InterPro" id="IPR036291">
    <property type="entry name" value="NAD(P)-bd_dom_sf"/>
</dbReference>
<keyword evidence="3 7" id="KW-0805">Transcription regulation</keyword>
<dbReference type="GO" id="GO:0051775">
    <property type="term" value="P:response to redox state"/>
    <property type="evidence" value="ECO:0007669"/>
    <property type="project" value="InterPro"/>
</dbReference>
<dbReference type="GO" id="GO:0005737">
    <property type="term" value="C:cytoplasm"/>
    <property type="evidence" value="ECO:0007669"/>
    <property type="project" value="UniProtKB-SubCell"/>
</dbReference>
<dbReference type="InterPro" id="IPR036388">
    <property type="entry name" value="WH-like_DNA-bd_sf"/>
</dbReference>
<dbReference type="PANTHER" id="PTHR35786">
    <property type="entry name" value="REDOX-SENSING TRANSCRIPTIONAL REPRESSOR REX"/>
    <property type="match status" value="1"/>
</dbReference>
<dbReference type="Gene3D" id="3.40.50.720">
    <property type="entry name" value="NAD(P)-binding Rossmann-like Domain"/>
    <property type="match status" value="1"/>
</dbReference>
<dbReference type="NCBIfam" id="NF003995">
    <property type="entry name" value="PRK05472.2-4"/>
    <property type="match status" value="1"/>
</dbReference>
<dbReference type="NCBIfam" id="NF003994">
    <property type="entry name" value="PRK05472.2-3"/>
    <property type="match status" value="1"/>
</dbReference>